<dbReference type="RefSeq" id="WP_213985793.1">
    <property type="nucleotide sequence ID" value="NZ_JAFMNX010000004.1"/>
</dbReference>
<evidence type="ECO:0000313" key="4">
    <source>
        <dbReference type="Proteomes" id="UP001297272"/>
    </source>
</evidence>
<protein>
    <submittedName>
        <fullName evidence="3">SMP-30/gluconolactonase/LRE family protein</fullName>
    </submittedName>
</protein>
<comment type="similarity">
    <text evidence="1">Belongs to the SMP-30/CGR1 family.</text>
</comment>
<dbReference type="SUPFAM" id="SSF63829">
    <property type="entry name" value="Calcium-dependent phosphotriesterase"/>
    <property type="match status" value="1"/>
</dbReference>
<dbReference type="Gene3D" id="2.120.10.30">
    <property type="entry name" value="TolB, C-terminal domain"/>
    <property type="match status" value="1"/>
</dbReference>
<accession>A0ABS5RYN3</accession>
<name>A0ABS5RYN3_9HYPH</name>
<feature type="domain" description="SMP-30/Gluconolactonase/LRE-like region" evidence="2">
    <location>
        <begin position="14"/>
        <end position="253"/>
    </location>
</feature>
<gene>
    <name evidence="3" type="ORF">JYU29_15750</name>
</gene>
<dbReference type="Pfam" id="PF08450">
    <property type="entry name" value="SGL"/>
    <property type="match status" value="1"/>
</dbReference>
<dbReference type="PRINTS" id="PR01790">
    <property type="entry name" value="SMP30FAMILY"/>
</dbReference>
<keyword evidence="4" id="KW-1185">Reference proteome</keyword>
<sequence length="287" mass="31530">MIQAELYDDRPCRLGEGPLWHPERKQLFWFDILNHKMLTREGDEQREWQFDRAVSAAGWIDRDTLLVAGAGALLRFNLVSGRSEPIIELEGEQLDNRSNDGGTDPWGGFWIGTMGRKGEHKAGSIYRYYRGEVRQLVPDVTITNAISFKPDGSFAFFADTRQRLVWKQALDGEGWPKGEPSVFLDLSSESLNPDGAAVDAEGRLWVAQWGAGRVACYDDAGTLIEIVSTPATQSSCPAFGGADLSTLFITSARDNLDAEALASQPLAGSAFKADLGIRGQAAHRVIL</sequence>
<dbReference type="PANTHER" id="PTHR10907">
    <property type="entry name" value="REGUCALCIN"/>
    <property type="match status" value="1"/>
</dbReference>
<reference evidence="3 4" key="1">
    <citation type="submission" date="2021-03" db="EMBL/GenBank/DDBJ databases">
        <title>Tianweitania aestuarii sp. nov., isolated from a tidal flat.</title>
        <authorList>
            <person name="Park S."/>
            <person name="Yoon J.-H."/>
        </authorList>
    </citation>
    <scope>NUCLEOTIDE SEQUENCE [LARGE SCALE GENOMIC DNA]</scope>
    <source>
        <strain evidence="3 4">BSSL-BM11</strain>
    </source>
</reference>
<dbReference type="EMBL" id="JAFMNX010000004">
    <property type="protein sequence ID" value="MBS9722148.1"/>
    <property type="molecule type" value="Genomic_DNA"/>
</dbReference>
<organism evidence="3 4">
    <name type="scientific">Tianweitania aestuarii</name>
    <dbReference type="NCBI Taxonomy" id="2814886"/>
    <lineage>
        <taxon>Bacteria</taxon>
        <taxon>Pseudomonadati</taxon>
        <taxon>Pseudomonadota</taxon>
        <taxon>Alphaproteobacteria</taxon>
        <taxon>Hyphomicrobiales</taxon>
        <taxon>Phyllobacteriaceae</taxon>
        <taxon>Tianweitania</taxon>
    </lineage>
</organism>
<evidence type="ECO:0000313" key="3">
    <source>
        <dbReference type="EMBL" id="MBS9722148.1"/>
    </source>
</evidence>
<dbReference type="Proteomes" id="UP001297272">
    <property type="component" value="Unassembled WGS sequence"/>
</dbReference>
<dbReference type="PANTHER" id="PTHR10907:SF47">
    <property type="entry name" value="REGUCALCIN"/>
    <property type="match status" value="1"/>
</dbReference>
<proteinExistence type="inferred from homology"/>
<dbReference type="InterPro" id="IPR005511">
    <property type="entry name" value="SMP-30"/>
</dbReference>
<dbReference type="InterPro" id="IPR013658">
    <property type="entry name" value="SGL"/>
</dbReference>
<comment type="caution">
    <text evidence="3">The sequence shown here is derived from an EMBL/GenBank/DDBJ whole genome shotgun (WGS) entry which is preliminary data.</text>
</comment>
<dbReference type="InterPro" id="IPR011042">
    <property type="entry name" value="6-blade_b-propeller_TolB-like"/>
</dbReference>
<evidence type="ECO:0000256" key="1">
    <source>
        <dbReference type="ARBA" id="ARBA00008853"/>
    </source>
</evidence>
<evidence type="ECO:0000259" key="2">
    <source>
        <dbReference type="Pfam" id="PF08450"/>
    </source>
</evidence>